<feature type="compositionally biased region" description="Basic and acidic residues" evidence="1">
    <location>
        <begin position="69"/>
        <end position="89"/>
    </location>
</feature>
<feature type="region of interest" description="Disordered" evidence="1">
    <location>
        <begin position="357"/>
        <end position="406"/>
    </location>
</feature>
<dbReference type="PANTHER" id="PTHR45748">
    <property type="entry name" value="1-PHOSPHATIDYLINOSITOL 3-PHOSPHATE 5-KINASE-RELATED"/>
    <property type="match status" value="1"/>
</dbReference>
<dbReference type="AlphaFoldDB" id="A0A1B6MVL7"/>
<dbReference type="EMBL" id="GEBQ01000002">
    <property type="protein sequence ID" value="JAT39975.1"/>
    <property type="molecule type" value="Transcribed_RNA"/>
</dbReference>
<name>A0A1B6MVL7_9HEMI</name>
<proteinExistence type="predicted"/>
<feature type="region of interest" description="Disordered" evidence="1">
    <location>
        <begin position="18"/>
        <end position="43"/>
    </location>
</feature>
<feature type="compositionally biased region" description="Polar residues" evidence="1">
    <location>
        <begin position="24"/>
        <end position="39"/>
    </location>
</feature>
<dbReference type="GO" id="GO:0000285">
    <property type="term" value="F:1-phosphatidylinositol-3-phosphate 5-kinase activity"/>
    <property type="evidence" value="ECO:0007669"/>
    <property type="project" value="TreeGrafter"/>
</dbReference>
<feature type="compositionally biased region" description="Polar residues" evidence="1">
    <location>
        <begin position="126"/>
        <end position="135"/>
    </location>
</feature>
<feature type="compositionally biased region" description="Basic and acidic residues" evidence="1">
    <location>
        <begin position="222"/>
        <end position="236"/>
    </location>
</feature>
<feature type="region of interest" description="Disordered" evidence="1">
    <location>
        <begin position="68"/>
        <end position="141"/>
    </location>
</feature>
<feature type="non-terminal residue" evidence="2">
    <location>
        <position position="432"/>
    </location>
</feature>
<protein>
    <submittedName>
        <fullName evidence="2">Uncharacterized protein</fullName>
    </submittedName>
</protein>
<feature type="region of interest" description="Disordered" evidence="1">
    <location>
        <begin position="156"/>
        <end position="236"/>
    </location>
</feature>
<feature type="compositionally biased region" description="Polar residues" evidence="1">
    <location>
        <begin position="90"/>
        <end position="100"/>
    </location>
</feature>
<feature type="compositionally biased region" description="Low complexity" evidence="1">
    <location>
        <begin position="177"/>
        <end position="196"/>
    </location>
</feature>
<dbReference type="GO" id="GO:0010008">
    <property type="term" value="C:endosome membrane"/>
    <property type="evidence" value="ECO:0007669"/>
    <property type="project" value="TreeGrafter"/>
</dbReference>
<dbReference type="PANTHER" id="PTHR45748:SF7">
    <property type="entry name" value="1-PHOSPHATIDYLINOSITOL 3-PHOSPHATE 5-KINASE-RELATED"/>
    <property type="match status" value="1"/>
</dbReference>
<evidence type="ECO:0000256" key="1">
    <source>
        <dbReference type="SAM" id="MobiDB-lite"/>
    </source>
</evidence>
<feature type="region of interest" description="Disordered" evidence="1">
    <location>
        <begin position="317"/>
        <end position="344"/>
    </location>
</feature>
<gene>
    <name evidence="2" type="ORF">g.42454</name>
</gene>
<reference evidence="2" key="1">
    <citation type="submission" date="2015-11" db="EMBL/GenBank/DDBJ databases">
        <title>De novo transcriptome assembly of four potential Pierce s Disease insect vectors from Arizona vineyards.</title>
        <authorList>
            <person name="Tassone E.E."/>
        </authorList>
    </citation>
    <scope>NUCLEOTIDE SEQUENCE</scope>
</reference>
<feature type="compositionally biased region" description="Basic and acidic residues" evidence="1">
    <location>
        <begin position="382"/>
        <end position="402"/>
    </location>
</feature>
<accession>A0A1B6MVL7</accession>
<dbReference type="GO" id="GO:0046854">
    <property type="term" value="P:phosphatidylinositol phosphate biosynthetic process"/>
    <property type="evidence" value="ECO:0007669"/>
    <property type="project" value="TreeGrafter"/>
</dbReference>
<sequence length="432" mass="47012">MVMKQQLQKEQTVFKSRVEEIQMRLTSPTHKNQPPSQGQRDSEWQLEDSLVLLKRSIAEAVAEWNVRLSEAETAHNARKREEKNKKSGQDTKSNLSTSAGLSEIIDGQPLASQIYDPGETAATRRSLPSQSSLHSATDVMDDTLTTTDDTIFALDPCEGDVLDSPSSAAVVKPVEDSAPPAAPESTVPPSSSSELISESEEVHEHTSMEQEIQPDEDVDVNAGRDSHSARHPHQLTDRVSVKQILSQLLPKDTPANPLQCPMSPQEHHTLPLGAAVPVVVYEREPSSIISYALSCHDYRTGLDDLRAKRVFLTDQPLPSPLMKRKSGSLESKDTTTDPATVGADGRKAGVLSFLRTTSSNGSLSQGGGVQGETAGTPSDSEEVPKTDSEPTKPKTSKDKPSPHLEVQFSDSTANFIVKIYYAEEFARLRGTI</sequence>
<organism evidence="2">
    <name type="scientific">Graphocephala atropunctata</name>
    <dbReference type="NCBI Taxonomy" id="36148"/>
    <lineage>
        <taxon>Eukaryota</taxon>
        <taxon>Metazoa</taxon>
        <taxon>Ecdysozoa</taxon>
        <taxon>Arthropoda</taxon>
        <taxon>Hexapoda</taxon>
        <taxon>Insecta</taxon>
        <taxon>Pterygota</taxon>
        <taxon>Neoptera</taxon>
        <taxon>Paraneoptera</taxon>
        <taxon>Hemiptera</taxon>
        <taxon>Auchenorrhyncha</taxon>
        <taxon>Membracoidea</taxon>
        <taxon>Cicadellidae</taxon>
        <taxon>Cicadellinae</taxon>
        <taxon>Cicadellini</taxon>
        <taxon>Graphocephala</taxon>
    </lineage>
</organism>
<evidence type="ECO:0000313" key="2">
    <source>
        <dbReference type="EMBL" id="JAT39975.1"/>
    </source>
</evidence>